<feature type="transmembrane region" description="Helical" evidence="1">
    <location>
        <begin position="42"/>
        <end position="60"/>
    </location>
</feature>
<protein>
    <submittedName>
        <fullName evidence="2">Uncharacterized protein</fullName>
    </submittedName>
</protein>
<feature type="non-terminal residue" evidence="2">
    <location>
        <position position="1"/>
    </location>
</feature>
<proteinExistence type="predicted"/>
<comment type="caution">
    <text evidence="2">The sequence shown here is derived from an EMBL/GenBank/DDBJ whole genome shotgun (WGS) entry which is preliminary data.</text>
</comment>
<sequence>LCYTTVMARIHETLSFLFSVTGGALAYAGLKRNNKTLREIGGGLLFAVGIGGLTLTWNSWSARCGHHQSVRAFTHPVPLNKAETGGLVTHTGQLIAGAVILAW</sequence>
<gene>
    <name evidence="2" type="ORF">LCGC14_2871340</name>
</gene>
<keyword evidence="1" id="KW-0812">Transmembrane</keyword>
<name>A0A0F8Y2P4_9ZZZZ</name>
<evidence type="ECO:0000256" key="1">
    <source>
        <dbReference type="SAM" id="Phobius"/>
    </source>
</evidence>
<dbReference type="AlphaFoldDB" id="A0A0F8Y2P4"/>
<dbReference type="EMBL" id="LAZR01055755">
    <property type="protein sequence ID" value="KKK75677.1"/>
    <property type="molecule type" value="Genomic_DNA"/>
</dbReference>
<organism evidence="2">
    <name type="scientific">marine sediment metagenome</name>
    <dbReference type="NCBI Taxonomy" id="412755"/>
    <lineage>
        <taxon>unclassified sequences</taxon>
        <taxon>metagenomes</taxon>
        <taxon>ecological metagenomes</taxon>
    </lineage>
</organism>
<keyword evidence="1" id="KW-1133">Transmembrane helix</keyword>
<accession>A0A0F8Y2P4</accession>
<feature type="transmembrane region" description="Helical" evidence="1">
    <location>
        <begin position="13"/>
        <end position="30"/>
    </location>
</feature>
<reference evidence="2" key="1">
    <citation type="journal article" date="2015" name="Nature">
        <title>Complex archaea that bridge the gap between prokaryotes and eukaryotes.</title>
        <authorList>
            <person name="Spang A."/>
            <person name="Saw J.H."/>
            <person name="Jorgensen S.L."/>
            <person name="Zaremba-Niedzwiedzka K."/>
            <person name="Martijn J."/>
            <person name="Lind A.E."/>
            <person name="van Eijk R."/>
            <person name="Schleper C."/>
            <person name="Guy L."/>
            <person name="Ettema T.J."/>
        </authorList>
    </citation>
    <scope>NUCLEOTIDE SEQUENCE</scope>
</reference>
<evidence type="ECO:0000313" key="2">
    <source>
        <dbReference type="EMBL" id="KKK75677.1"/>
    </source>
</evidence>
<keyword evidence="1" id="KW-0472">Membrane</keyword>